<protein>
    <submittedName>
        <fullName evidence="3">GTP cyclohydrolase</fullName>
    </submittedName>
</protein>
<keyword evidence="4" id="KW-1185">Reference proteome</keyword>
<evidence type="ECO:0000256" key="1">
    <source>
        <dbReference type="SAM" id="Phobius"/>
    </source>
</evidence>
<feature type="transmembrane region" description="Helical" evidence="1">
    <location>
        <begin position="52"/>
        <end position="72"/>
    </location>
</feature>
<dbReference type="GO" id="GO:0000271">
    <property type="term" value="P:polysaccharide biosynthetic process"/>
    <property type="evidence" value="ECO:0007669"/>
    <property type="project" value="TreeGrafter"/>
</dbReference>
<dbReference type="STRING" id="281362.AT959_11640"/>
<organism evidence="3 4">
    <name type="scientific">Dechloromonas denitrificans</name>
    <dbReference type="NCBI Taxonomy" id="281362"/>
    <lineage>
        <taxon>Bacteria</taxon>
        <taxon>Pseudomonadati</taxon>
        <taxon>Pseudomonadota</taxon>
        <taxon>Betaproteobacteria</taxon>
        <taxon>Rhodocyclales</taxon>
        <taxon>Azonexaceae</taxon>
        <taxon>Dechloromonas</taxon>
    </lineage>
</organism>
<evidence type="ECO:0000313" key="4">
    <source>
        <dbReference type="Proteomes" id="UP000070186"/>
    </source>
</evidence>
<keyword evidence="3" id="KW-0378">Hydrolase</keyword>
<sequence length="372" mass="40208">MSNPTNRMPLIDALKAIAAMLVLLNHFSSYGPLAATAREALPGLMGWLFEYGRMAVQIFLVIAGFLAARTLSANGQALGVSPLPLIWKRYLRLAVPYLAALGLAIAAAAVADHWMDDEAIPARATFKQWLAHAVLMHGLLGFDALSAGVWYIAIDFQLFGLMAVLLWLGRVKLVAPALVLAVAAASLFWFNRDASWDNWAIYFFGSYGLGAAAWWASERRQMSSWLGVIATVAIAALVIDFRLRIALALAVALTLGFSRRTGLLEQWPDARPLAFLGQISYSVFLVHFPVLLLANGLYSKLELSSPASAIFGLLAALTASIGAATLFYRWIESPAASRRITAALGWLFGKGLDAARKVPGLAPLLTLLARRA</sequence>
<accession>A0A133XGH2</accession>
<dbReference type="GO" id="GO:0016020">
    <property type="term" value="C:membrane"/>
    <property type="evidence" value="ECO:0007669"/>
    <property type="project" value="TreeGrafter"/>
</dbReference>
<dbReference type="Pfam" id="PF01757">
    <property type="entry name" value="Acyl_transf_3"/>
    <property type="match status" value="1"/>
</dbReference>
<dbReference type="Proteomes" id="UP000070186">
    <property type="component" value="Unassembled WGS sequence"/>
</dbReference>
<feature type="transmembrane region" description="Helical" evidence="1">
    <location>
        <begin position="148"/>
        <end position="168"/>
    </location>
</feature>
<dbReference type="PANTHER" id="PTHR23028">
    <property type="entry name" value="ACETYLTRANSFERASE"/>
    <property type="match status" value="1"/>
</dbReference>
<comment type="caution">
    <text evidence="3">The sequence shown here is derived from an EMBL/GenBank/DDBJ whole genome shotgun (WGS) entry which is preliminary data.</text>
</comment>
<dbReference type="RefSeq" id="WP_066883266.1">
    <property type="nucleotide sequence ID" value="NZ_LODL01000021.1"/>
</dbReference>
<feature type="transmembrane region" description="Helical" evidence="1">
    <location>
        <begin position="228"/>
        <end position="255"/>
    </location>
</feature>
<dbReference type="InterPro" id="IPR050879">
    <property type="entry name" value="Acyltransferase_3"/>
</dbReference>
<reference evidence="3 4" key="1">
    <citation type="submission" date="2015-12" db="EMBL/GenBank/DDBJ databases">
        <title>Nitrous oxide reduction kinetics distinguish bacteria harboring typical versus atypical NosZ.</title>
        <authorList>
            <person name="Yoon S."/>
            <person name="Nissen S."/>
            <person name="Park D."/>
            <person name="Sanford R.A."/>
            <person name="Loeffler F.E."/>
        </authorList>
    </citation>
    <scope>NUCLEOTIDE SEQUENCE [LARGE SCALE GENOMIC DNA]</scope>
    <source>
        <strain evidence="3 4">ATCC BAA-841</strain>
    </source>
</reference>
<keyword evidence="1" id="KW-0472">Membrane</keyword>
<feature type="transmembrane region" description="Helical" evidence="1">
    <location>
        <begin position="196"/>
        <end position="216"/>
    </location>
</feature>
<feature type="transmembrane region" description="Helical" evidence="1">
    <location>
        <begin position="275"/>
        <end position="298"/>
    </location>
</feature>
<name>A0A133XGH2_9RHOO</name>
<dbReference type="GO" id="GO:0016787">
    <property type="term" value="F:hydrolase activity"/>
    <property type="evidence" value="ECO:0007669"/>
    <property type="project" value="UniProtKB-KW"/>
</dbReference>
<gene>
    <name evidence="3" type="ORF">AT959_11640</name>
</gene>
<feature type="transmembrane region" description="Helical" evidence="1">
    <location>
        <begin position="93"/>
        <end position="111"/>
    </location>
</feature>
<dbReference type="EMBL" id="LODL01000021">
    <property type="protein sequence ID" value="KXB30034.1"/>
    <property type="molecule type" value="Genomic_DNA"/>
</dbReference>
<dbReference type="PANTHER" id="PTHR23028:SF53">
    <property type="entry name" value="ACYL_TRANSF_3 DOMAIN-CONTAINING PROTEIN"/>
    <property type="match status" value="1"/>
</dbReference>
<dbReference type="InterPro" id="IPR002656">
    <property type="entry name" value="Acyl_transf_3_dom"/>
</dbReference>
<evidence type="ECO:0000313" key="3">
    <source>
        <dbReference type="EMBL" id="KXB30034.1"/>
    </source>
</evidence>
<keyword evidence="1" id="KW-1133">Transmembrane helix</keyword>
<feature type="transmembrane region" description="Helical" evidence="1">
    <location>
        <begin position="310"/>
        <end position="331"/>
    </location>
</feature>
<dbReference type="AlphaFoldDB" id="A0A133XGH2"/>
<feature type="domain" description="Acyltransferase 3" evidence="2">
    <location>
        <begin position="11"/>
        <end position="322"/>
    </location>
</feature>
<proteinExistence type="predicted"/>
<dbReference type="GO" id="GO:0016747">
    <property type="term" value="F:acyltransferase activity, transferring groups other than amino-acyl groups"/>
    <property type="evidence" value="ECO:0007669"/>
    <property type="project" value="InterPro"/>
</dbReference>
<feature type="transmembrane region" description="Helical" evidence="1">
    <location>
        <begin position="173"/>
        <end position="190"/>
    </location>
</feature>
<keyword evidence="1" id="KW-0812">Transmembrane</keyword>
<evidence type="ECO:0000259" key="2">
    <source>
        <dbReference type="Pfam" id="PF01757"/>
    </source>
</evidence>